<evidence type="ECO:0000313" key="1">
    <source>
        <dbReference type="EMBL" id="EDZ64950.1"/>
    </source>
</evidence>
<dbReference type="HOGENOM" id="CLU_2598954_0_0_4"/>
<dbReference type="STRING" id="314607.KB13_1082"/>
<organism evidence="1 2">
    <name type="scientific">beta proteobacterium KB13</name>
    <dbReference type="NCBI Taxonomy" id="314607"/>
    <lineage>
        <taxon>Bacteria</taxon>
        <taxon>Pseudomonadati</taxon>
        <taxon>Pseudomonadota</taxon>
        <taxon>Betaproteobacteria</taxon>
        <taxon>Nitrosomonadales</taxon>
        <taxon>OM43 clade</taxon>
    </lineage>
</organism>
<dbReference type="Proteomes" id="UP000004188">
    <property type="component" value="Unassembled WGS sequence"/>
</dbReference>
<proteinExistence type="predicted"/>
<accession>B6BVG0</accession>
<evidence type="ECO:0000313" key="2">
    <source>
        <dbReference type="Proteomes" id="UP000004188"/>
    </source>
</evidence>
<sequence length="79" mass="9580">MIKKFYFFEENEKFSFAELNELVSYINKPRYLTLENINDSKNKELTVTWEIDQKNLPKSLQLSLKKPKWMIIKSLKHNL</sequence>
<dbReference type="EMBL" id="DS995299">
    <property type="protein sequence ID" value="EDZ64950.1"/>
    <property type="molecule type" value="Genomic_DNA"/>
</dbReference>
<keyword evidence="2" id="KW-1185">Reference proteome</keyword>
<name>B6BVG0_9PROT</name>
<reference evidence="2" key="1">
    <citation type="journal article" date="2012" name="Stand. Genomic Sci.">
        <title>Genome sequence of strain HIMB624, a cultured representative from the OM43 clade of marine Betaproteobacteria.</title>
        <authorList>
            <person name="Huggett M.J."/>
            <person name="Hayakawa D.H."/>
            <person name="Rappe M.S."/>
        </authorList>
    </citation>
    <scope>NUCLEOTIDE SEQUENCE [LARGE SCALE GENOMIC DNA]</scope>
    <source>
        <strain evidence="2">KB13</strain>
    </source>
</reference>
<protein>
    <submittedName>
        <fullName evidence="1">Uncharacterized protein</fullName>
    </submittedName>
</protein>
<dbReference type="AlphaFoldDB" id="B6BVG0"/>
<gene>
    <name evidence="1" type="ORF">KB13_1082</name>
</gene>